<keyword evidence="3" id="KW-1185">Reference proteome</keyword>
<feature type="region of interest" description="Disordered" evidence="1">
    <location>
        <begin position="13"/>
        <end position="78"/>
    </location>
</feature>
<reference evidence="2" key="1">
    <citation type="journal article" date="2015" name="Genome Announc.">
        <title>Draft Genome Sequence of Thiostrepton-Producing Streptomyces azureus ATCC 14921.</title>
        <authorList>
            <person name="Sakihara K."/>
            <person name="Maeda J."/>
            <person name="Tashiro K."/>
            <person name="Fujino Y."/>
            <person name="Kuhara S."/>
            <person name="Ohshima T."/>
            <person name="Ogata S."/>
            <person name="Doi K."/>
        </authorList>
    </citation>
    <scope>NUCLEOTIDE SEQUENCE [LARGE SCALE GENOMIC DNA]</scope>
    <source>
        <strain evidence="2">ATCC14921</strain>
    </source>
</reference>
<gene>
    <name evidence="2" type="ORF">SAZU_8049</name>
</gene>
<name>A0A0K8PZM4_STRAJ</name>
<sequence length="135" mass="14515">MTSRHGLCQFSDVRDFSRDSGDGQARDCLSAIIEDDPAGRGPAGLAHGPGGDGPGRPRPAEPRLVHPTGTHGNRPTARTSARHAVNALLEADNSDAECCRVWELCRPPELEPLKRVDELWYRLGLPSAFGLGRAP</sequence>
<dbReference type="PATRIC" id="fig|146537.3.peg.8505"/>
<dbReference type="AlphaFoldDB" id="A0A0K8PZM4"/>
<organism evidence="2 3">
    <name type="scientific">Streptomyces azureus</name>
    <dbReference type="NCBI Taxonomy" id="146537"/>
    <lineage>
        <taxon>Bacteria</taxon>
        <taxon>Bacillati</taxon>
        <taxon>Actinomycetota</taxon>
        <taxon>Actinomycetes</taxon>
        <taxon>Kitasatosporales</taxon>
        <taxon>Streptomycetaceae</taxon>
        <taxon>Streptomyces</taxon>
    </lineage>
</organism>
<evidence type="ECO:0000313" key="3">
    <source>
        <dbReference type="Proteomes" id="UP000053859"/>
    </source>
</evidence>
<dbReference type="Proteomes" id="UP000053859">
    <property type="component" value="Unassembled WGS sequence"/>
</dbReference>
<accession>A0A0K8PZM4</accession>
<feature type="compositionally biased region" description="Basic and acidic residues" evidence="1">
    <location>
        <begin position="13"/>
        <end position="25"/>
    </location>
</feature>
<evidence type="ECO:0000256" key="1">
    <source>
        <dbReference type="SAM" id="MobiDB-lite"/>
    </source>
</evidence>
<evidence type="ECO:0000313" key="2">
    <source>
        <dbReference type="EMBL" id="GAP53168.1"/>
    </source>
</evidence>
<dbReference type="EMBL" id="DF968533">
    <property type="protein sequence ID" value="GAP53168.1"/>
    <property type="molecule type" value="Genomic_DNA"/>
</dbReference>
<proteinExistence type="predicted"/>
<protein>
    <submittedName>
        <fullName evidence="2">Uncharacterized protein</fullName>
    </submittedName>
</protein>